<proteinExistence type="predicted"/>
<dbReference type="InterPro" id="IPR002213">
    <property type="entry name" value="UDP_glucos_trans"/>
</dbReference>
<dbReference type="Gene3D" id="3.40.50.2000">
    <property type="entry name" value="Glycogen Phosphorylase B"/>
    <property type="match status" value="2"/>
</dbReference>
<dbReference type="KEGG" id="nbr:O3I_015385"/>
<dbReference type="Pfam" id="PF03033">
    <property type="entry name" value="Glyco_transf_28"/>
    <property type="match status" value="1"/>
</dbReference>
<dbReference type="eggNOG" id="COG1819">
    <property type="taxonomic scope" value="Bacteria"/>
</dbReference>
<organism evidence="3 4">
    <name type="scientific">Nocardia brasiliensis (strain ATCC 700358 / HUJEG-1)</name>
    <dbReference type="NCBI Taxonomy" id="1133849"/>
    <lineage>
        <taxon>Bacteria</taxon>
        <taxon>Bacillati</taxon>
        <taxon>Actinomycetota</taxon>
        <taxon>Actinomycetes</taxon>
        <taxon>Mycobacteriales</taxon>
        <taxon>Nocardiaceae</taxon>
        <taxon>Nocardia</taxon>
    </lineage>
</organism>
<dbReference type="GO" id="GO:0008194">
    <property type="term" value="F:UDP-glycosyltransferase activity"/>
    <property type="evidence" value="ECO:0007669"/>
    <property type="project" value="InterPro"/>
</dbReference>
<gene>
    <name evidence="3" type="ORF">O3I_015385</name>
</gene>
<protein>
    <submittedName>
        <fullName evidence="3">Glycosyl transferase family protein</fullName>
    </submittedName>
</protein>
<dbReference type="CDD" id="cd03784">
    <property type="entry name" value="GT1_Gtf-like"/>
    <property type="match status" value="1"/>
</dbReference>
<dbReference type="Pfam" id="PF06722">
    <property type="entry name" value="EryCIII-like_C"/>
    <property type="match status" value="1"/>
</dbReference>
<feature type="domain" description="Erythromycin biosynthesis protein CIII-like C-terminal" evidence="2">
    <location>
        <begin position="299"/>
        <end position="379"/>
    </location>
</feature>
<dbReference type="InterPro" id="IPR050426">
    <property type="entry name" value="Glycosyltransferase_28"/>
</dbReference>
<dbReference type="PANTHER" id="PTHR48050:SF13">
    <property type="entry name" value="STEROL 3-BETA-GLUCOSYLTRANSFERASE UGT80A2"/>
    <property type="match status" value="1"/>
</dbReference>
<feature type="domain" description="Glycosyltransferase family 28 N-terminal" evidence="1">
    <location>
        <begin position="4"/>
        <end position="62"/>
    </location>
</feature>
<dbReference type="GO" id="GO:0016758">
    <property type="term" value="F:hexosyltransferase activity"/>
    <property type="evidence" value="ECO:0007669"/>
    <property type="project" value="InterPro"/>
</dbReference>
<evidence type="ECO:0000259" key="2">
    <source>
        <dbReference type="Pfam" id="PF06722"/>
    </source>
</evidence>
<dbReference type="GO" id="GO:0005975">
    <property type="term" value="P:carbohydrate metabolic process"/>
    <property type="evidence" value="ECO:0007669"/>
    <property type="project" value="InterPro"/>
</dbReference>
<evidence type="ECO:0000259" key="1">
    <source>
        <dbReference type="Pfam" id="PF03033"/>
    </source>
</evidence>
<dbReference type="GO" id="GO:0033072">
    <property type="term" value="P:vancomycin biosynthetic process"/>
    <property type="evidence" value="ECO:0007669"/>
    <property type="project" value="UniProtKB-ARBA"/>
</dbReference>
<keyword evidence="4" id="KW-1185">Reference proteome</keyword>
<dbReference type="InterPro" id="IPR010610">
    <property type="entry name" value="EryCIII-like_C"/>
</dbReference>
<dbReference type="STRING" id="1133849.O3I_015385"/>
<dbReference type="PANTHER" id="PTHR48050">
    <property type="entry name" value="STEROL 3-BETA-GLUCOSYLTRANSFERASE"/>
    <property type="match status" value="1"/>
</dbReference>
<dbReference type="EMBL" id="CP003876">
    <property type="protein sequence ID" value="AFU01038.1"/>
    <property type="molecule type" value="Genomic_DNA"/>
</dbReference>
<sequence length="414" mass="42841">MKALLAFGGSRGDAQPGIALARELIGRGHDVRLTVSPNLVRLAAESGVPATPFGLDTDELLRAQFENAGAGGPIARVRALRAVNRQGFAEMAADLLAAAAGVDLIVGAMANEEVARGVAARAGVPFAAVHYFPIRPNRAVPVVPNGFGAKLPGALNRRCWSALGAARAWAIAPDIEQLYGATPRASALPDIAIQAYDDRLFPGLRDEWGPDRPFTGFFTQPPGDAAEEDPQLTNWLAAGPAPVYVGFGSMPVPDIDATIEQVRVACREAGRRLLFVSGATAAASEYSAEYALLRSVDHATVLPRCAAVVHHGGAGTTAAALRAGVPAVVCSFMADQPYWGQRVQALGLGVALPFSRLSAAKLAAALDQVTGPGVTARAARFATGFRGAGVHVAADLIEALPVRSSDIANAGGLR</sequence>
<dbReference type="InterPro" id="IPR004276">
    <property type="entry name" value="GlycoTrans_28_N"/>
</dbReference>
<reference evidence="3 4" key="1">
    <citation type="journal article" date="2012" name="J. Bacteriol.">
        <title>Complete genome sequence of Nocardia brasiliensis HUJEG-1.</title>
        <authorList>
            <person name="Vera-Cabrera L."/>
            <person name="Ortiz-Lopez R."/>
            <person name="Elizondo-Gonzalez R."/>
            <person name="Perez-Maya A.A."/>
            <person name="Ocampo-Candiani J."/>
        </authorList>
    </citation>
    <scope>NUCLEOTIDE SEQUENCE [LARGE SCALE GENOMIC DNA]</scope>
    <source>
        <strain evidence="4">ATCC 700358</strain>
    </source>
</reference>
<accession>K0EN32</accession>
<evidence type="ECO:0000313" key="4">
    <source>
        <dbReference type="Proteomes" id="UP000006304"/>
    </source>
</evidence>
<dbReference type="AlphaFoldDB" id="K0EN32"/>
<dbReference type="FunFam" id="3.40.50.2000:FF:000009">
    <property type="entry name" value="Sterol 3-beta-glucosyltransferase UGT80A2"/>
    <property type="match status" value="1"/>
</dbReference>
<dbReference type="Proteomes" id="UP000006304">
    <property type="component" value="Chromosome"/>
</dbReference>
<dbReference type="HOGENOM" id="CLU_000537_8_0_11"/>
<dbReference type="SUPFAM" id="SSF53756">
    <property type="entry name" value="UDP-Glycosyltransferase/glycogen phosphorylase"/>
    <property type="match status" value="1"/>
</dbReference>
<keyword evidence="3" id="KW-0808">Transferase</keyword>
<name>K0EN32_NOCB7</name>
<dbReference type="RefSeq" id="WP_014983893.1">
    <property type="nucleotide sequence ID" value="NC_018681.1"/>
</dbReference>
<evidence type="ECO:0000313" key="3">
    <source>
        <dbReference type="EMBL" id="AFU01038.1"/>
    </source>
</evidence>